<organism evidence="1 2">
    <name type="scientific">Thiorhodococcus fuscus</name>
    <dbReference type="NCBI Taxonomy" id="527200"/>
    <lineage>
        <taxon>Bacteria</taxon>
        <taxon>Pseudomonadati</taxon>
        <taxon>Pseudomonadota</taxon>
        <taxon>Gammaproteobacteria</taxon>
        <taxon>Chromatiales</taxon>
        <taxon>Chromatiaceae</taxon>
        <taxon>Thiorhodococcus</taxon>
    </lineage>
</organism>
<evidence type="ECO:0000313" key="2">
    <source>
        <dbReference type="Proteomes" id="UP001597337"/>
    </source>
</evidence>
<evidence type="ECO:0008006" key="3">
    <source>
        <dbReference type="Google" id="ProtNLM"/>
    </source>
</evidence>
<evidence type="ECO:0000313" key="1">
    <source>
        <dbReference type="EMBL" id="MFD2113523.1"/>
    </source>
</evidence>
<accession>A0ABW4YCZ9</accession>
<comment type="caution">
    <text evidence="1">The sequence shown here is derived from an EMBL/GenBank/DDBJ whole genome shotgun (WGS) entry which is preliminary data.</text>
</comment>
<keyword evidence="2" id="KW-1185">Reference proteome</keyword>
<proteinExistence type="predicted"/>
<reference evidence="2" key="1">
    <citation type="journal article" date="2019" name="Int. J. Syst. Evol. Microbiol.">
        <title>The Global Catalogue of Microorganisms (GCM) 10K type strain sequencing project: providing services to taxonomists for standard genome sequencing and annotation.</title>
        <authorList>
            <consortium name="The Broad Institute Genomics Platform"/>
            <consortium name="The Broad Institute Genome Sequencing Center for Infectious Disease"/>
            <person name="Wu L."/>
            <person name="Ma J."/>
        </authorList>
    </citation>
    <scope>NUCLEOTIDE SEQUENCE [LARGE SCALE GENOMIC DNA]</scope>
    <source>
        <strain evidence="2">KACC 12597</strain>
    </source>
</reference>
<dbReference type="RefSeq" id="WP_386028366.1">
    <property type="nucleotide sequence ID" value="NZ_JBHUHX010000051.1"/>
</dbReference>
<dbReference type="EMBL" id="JBHUHX010000051">
    <property type="protein sequence ID" value="MFD2113523.1"/>
    <property type="molecule type" value="Genomic_DNA"/>
</dbReference>
<gene>
    <name evidence="1" type="ORF">ACFSJC_16870</name>
</gene>
<dbReference type="Proteomes" id="UP001597337">
    <property type="component" value="Unassembled WGS sequence"/>
</dbReference>
<name>A0ABW4YCZ9_9GAMM</name>
<sequence>MGAFKKLKQTDKLVLKQRGGAVVFLESNDDFEIIAQRWFFNEGEDIVFQSADTYEKGTGGGGCGAVIDLVEGARSDGISAFGIVDRDVLLNDQDWSLWWEHQDDLFLTARPYGIHIRVLLRWELENYLLDPGAMSTVANDAGMTSKHSIESTVALCLECAEELKDRTAATVAAKAENISPPAEAYGCNPLLCGTDFTAELESLLTKKGVVDAAESMRSARTRIDRFDADMAPQTQRWERLVRMLDGKAALKYVSHRAHTRFDENRAALARRLFETGQIPVEIVQYISEFKAAA</sequence>
<protein>
    <recommendedName>
        <fullName evidence="3">DUF4435 domain-containing protein</fullName>
    </recommendedName>
</protein>